<accession>A0A6L3W125</accession>
<evidence type="ECO:0000256" key="2">
    <source>
        <dbReference type="SAM" id="Phobius"/>
    </source>
</evidence>
<evidence type="ECO:0000313" key="4">
    <source>
        <dbReference type="Proteomes" id="UP000483004"/>
    </source>
</evidence>
<keyword evidence="4" id="KW-1185">Reference proteome</keyword>
<keyword evidence="2" id="KW-0472">Membrane</keyword>
<proteinExistence type="predicted"/>
<reference evidence="3 4" key="1">
    <citation type="submission" date="2019-09" db="EMBL/GenBank/DDBJ databases">
        <title>Actinomadura physcomitrii sp. nov., a novel actinomycete isolated from moss [Physcomitrium sphaericum (Ludw) Fuernr].</title>
        <authorList>
            <person name="Liu C."/>
            <person name="Zhuang X."/>
        </authorList>
    </citation>
    <scope>NUCLEOTIDE SEQUENCE [LARGE SCALE GENOMIC DNA]</scope>
    <source>
        <strain evidence="3 4">CYP1-1B</strain>
    </source>
</reference>
<sequence>MVFNHPEAFSVPDRNQDVPRRRPVRLAAFFALSALLAGIGLVVFVQFTSVSSHLTSRGGMFATPTIQMAELSAAASLRKKECDRTGNWKNIEDAMWTVNNGEDGGCFQFDAKRGRIRVCDEHPDSHVVRGTVGLVDLNHPQGRVVAEVHRGGKGHCRESSIPKYNKSNVYRFKVCLARSYDDPVGYCNMSDSKMWPRVERHGDYCQVVWERDGADAAVDCVGGLEEFCGSFVDNPLNKDRERLCGDRPEAITPPKPRNEKPNINARPDLSLPRGHAKGVGKVTEPLRPVLRWLVWTAAGGCVFGIIIFGGKLGLRHHRGEVDSYAGEFGWLMLACVMAGSGFAIAFVAIIVDPF</sequence>
<organism evidence="3 4">
    <name type="scientific">Actinomadura montaniterrae</name>
    <dbReference type="NCBI Taxonomy" id="1803903"/>
    <lineage>
        <taxon>Bacteria</taxon>
        <taxon>Bacillati</taxon>
        <taxon>Actinomycetota</taxon>
        <taxon>Actinomycetes</taxon>
        <taxon>Streptosporangiales</taxon>
        <taxon>Thermomonosporaceae</taxon>
        <taxon>Actinomadura</taxon>
    </lineage>
</organism>
<keyword evidence="2" id="KW-0812">Transmembrane</keyword>
<keyword evidence="2" id="KW-1133">Transmembrane helix</keyword>
<comment type="caution">
    <text evidence="3">The sequence shown here is derived from an EMBL/GenBank/DDBJ whole genome shotgun (WGS) entry which is preliminary data.</text>
</comment>
<evidence type="ECO:0000313" key="3">
    <source>
        <dbReference type="EMBL" id="KAB2385949.1"/>
    </source>
</evidence>
<dbReference type="RefSeq" id="WP_151539560.1">
    <property type="nucleotide sequence ID" value="NZ_WBMR01000017.1"/>
</dbReference>
<protein>
    <submittedName>
        <fullName evidence="3">Uncharacterized protein</fullName>
    </submittedName>
</protein>
<feature type="transmembrane region" description="Helical" evidence="2">
    <location>
        <begin position="289"/>
        <end position="308"/>
    </location>
</feature>
<name>A0A6L3W125_9ACTN</name>
<evidence type="ECO:0000256" key="1">
    <source>
        <dbReference type="SAM" id="MobiDB-lite"/>
    </source>
</evidence>
<feature type="region of interest" description="Disordered" evidence="1">
    <location>
        <begin position="244"/>
        <end position="267"/>
    </location>
</feature>
<feature type="transmembrane region" description="Helical" evidence="2">
    <location>
        <begin position="328"/>
        <end position="351"/>
    </location>
</feature>
<dbReference type="OrthoDB" id="3479324at2"/>
<dbReference type="EMBL" id="WBMR01000017">
    <property type="protein sequence ID" value="KAB2385949.1"/>
    <property type="molecule type" value="Genomic_DNA"/>
</dbReference>
<dbReference type="Proteomes" id="UP000483004">
    <property type="component" value="Unassembled WGS sequence"/>
</dbReference>
<gene>
    <name evidence="3" type="ORF">F9B16_09110</name>
</gene>
<dbReference type="AlphaFoldDB" id="A0A6L3W125"/>
<feature type="transmembrane region" description="Helical" evidence="2">
    <location>
        <begin position="26"/>
        <end position="47"/>
    </location>
</feature>